<proteinExistence type="predicted"/>
<dbReference type="AlphaFoldDB" id="A0A3N4J8I7"/>
<gene>
    <name evidence="1" type="ORF">L873DRAFT_72927</name>
</gene>
<reference evidence="1 2" key="1">
    <citation type="journal article" date="2018" name="Nat. Ecol. Evol.">
        <title>Pezizomycetes genomes reveal the molecular basis of ectomycorrhizal truffle lifestyle.</title>
        <authorList>
            <person name="Murat C."/>
            <person name="Payen T."/>
            <person name="Noel B."/>
            <person name="Kuo A."/>
            <person name="Morin E."/>
            <person name="Chen J."/>
            <person name="Kohler A."/>
            <person name="Krizsan K."/>
            <person name="Balestrini R."/>
            <person name="Da Silva C."/>
            <person name="Montanini B."/>
            <person name="Hainaut M."/>
            <person name="Levati E."/>
            <person name="Barry K.W."/>
            <person name="Belfiori B."/>
            <person name="Cichocki N."/>
            <person name="Clum A."/>
            <person name="Dockter R.B."/>
            <person name="Fauchery L."/>
            <person name="Guy J."/>
            <person name="Iotti M."/>
            <person name="Le Tacon F."/>
            <person name="Lindquist E.A."/>
            <person name="Lipzen A."/>
            <person name="Malagnac F."/>
            <person name="Mello A."/>
            <person name="Molinier V."/>
            <person name="Miyauchi S."/>
            <person name="Poulain J."/>
            <person name="Riccioni C."/>
            <person name="Rubini A."/>
            <person name="Sitrit Y."/>
            <person name="Splivallo R."/>
            <person name="Traeger S."/>
            <person name="Wang M."/>
            <person name="Zifcakova L."/>
            <person name="Wipf D."/>
            <person name="Zambonelli A."/>
            <person name="Paolocci F."/>
            <person name="Nowrousian M."/>
            <person name="Ottonello S."/>
            <person name="Baldrian P."/>
            <person name="Spatafora J.W."/>
            <person name="Henrissat B."/>
            <person name="Nagy L.G."/>
            <person name="Aury J.M."/>
            <person name="Wincker P."/>
            <person name="Grigoriev I.V."/>
            <person name="Bonfante P."/>
            <person name="Martin F.M."/>
        </authorList>
    </citation>
    <scope>NUCLEOTIDE SEQUENCE [LARGE SCALE GENOMIC DNA]</scope>
    <source>
        <strain evidence="1 2">120613-1</strain>
    </source>
</reference>
<accession>A0A3N4J8I7</accession>
<sequence length="100" mass="11719">MGIFQFSSWESRAVGLSYLPTQKIPTLMLRGPLTQHSPPPALHLRSPPQTLIHTRRRLHKHVGHHPQSPKQCFLVRKELKARTFLPRGIFWLFRSYHDYG</sequence>
<protein>
    <submittedName>
        <fullName evidence="1">Uncharacterized protein</fullName>
    </submittedName>
</protein>
<evidence type="ECO:0000313" key="2">
    <source>
        <dbReference type="Proteomes" id="UP000276215"/>
    </source>
</evidence>
<dbReference type="Proteomes" id="UP000276215">
    <property type="component" value="Unassembled WGS sequence"/>
</dbReference>
<organism evidence="1 2">
    <name type="scientific">Choiromyces venosus 120613-1</name>
    <dbReference type="NCBI Taxonomy" id="1336337"/>
    <lineage>
        <taxon>Eukaryota</taxon>
        <taxon>Fungi</taxon>
        <taxon>Dikarya</taxon>
        <taxon>Ascomycota</taxon>
        <taxon>Pezizomycotina</taxon>
        <taxon>Pezizomycetes</taxon>
        <taxon>Pezizales</taxon>
        <taxon>Tuberaceae</taxon>
        <taxon>Choiromyces</taxon>
    </lineage>
</organism>
<dbReference type="EMBL" id="ML120455">
    <property type="protein sequence ID" value="RPA93338.1"/>
    <property type="molecule type" value="Genomic_DNA"/>
</dbReference>
<name>A0A3N4J8I7_9PEZI</name>
<evidence type="ECO:0000313" key="1">
    <source>
        <dbReference type="EMBL" id="RPA93338.1"/>
    </source>
</evidence>
<keyword evidence="2" id="KW-1185">Reference proteome</keyword>